<protein>
    <submittedName>
        <fullName evidence="1">Uncharacterized protein</fullName>
    </submittedName>
</protein>
<name>A0A386ZP63_9NOCA</name>
<reference evidence="1 2" key="1">
    <citation type="submission" date="2018-09" db="EMBL/GenBank/DDBJ databases">
        <title>Nocardia yunnanensis sp. nov., an actinomycete isolated from a soil sample.</title>
        <authorList>
            <person name="Zhang J."/>
        </authorList>
    </citation>
    <scope>NUCLEOTIDE SEQUENCE [LARGE SCALE GENOMIC DNA]</scope>
    <source>
        <strain evidence="1 2">CFHS0054</strain>
    </source>
</reference>
<sequence>MVADWYAGLSGLEVEQVWVWSGWVRIVLFDPVPRAAGDPCVDLNDFQFTDAEGNEWDVRTGDDPRTAGPVLGLLRCRVATAQTEDEVLTLVFDNGARIVGDLPL</sequence>
<dbReference type="KEGG" id="nyu:D7D52_36940"/>
<organism evidence="1 2">
    <name type="scientific">Nocardia yunnanensis</name>
    <dbReference type="NCBI Taxonomy" id="2382165"/>
    <lineage>
        <taxon>Bacteria</taxon>
        <taxon>Bacillati</taxon>
        <taxon>Actinomycetota</taxon>
        <taxon>Actinomycetes</taxon>
        <taxon>Mycobacteriales</taxon>
        <taxon>Nocardiaceae</taxon>
        <taxon>Nocardia</taxon>
    </lineage>
</organism>
<dbReference type="RefSeq" id="WP_120743572.1">
    <property type="nucleotide sequence ID" value="NZ_CP032568.1"/>
</dbReference>
<proteinExistence type="predicted"/>
<dbReference type="OrthoDB" id="4550830at2"/>
<evidence type="ECO:0000313" key="2">
    <source>
        <dbReference type="Proteomes" id="UP000267164"/>
    </source>
</evidence>
<dbReference type="Proteomes" id="UP000267164">
    <property type="component" value="Chromosome"/>
</dbReference>
<accession>A0A386ZP63</accession>
<gene>
    <name evidence="1" type="ORF">D7D52_36940</name>
</gene>
<keyword evidence="2" id="KW-1185">Reference proteome</keyword>
<evidence type="ECO:0000313" key="1">
    <source>
        <dbReference type="EMBL" id="AYF78489.1"/>
    </source>
</evidence>
<dbReference type="AlphaFoldDB" id="A0A386ZP63"/>
<dbReference type="EMBL" id="CP032568">
    <property type="protein sequence ID" value="AYF78489.1"/>
    <property type="molecule type" value="Genomic_DNA"/>
</dbReference>